<proteinExistence type="predicted"/>
<evidence type="ECO:0008006" key="4">
    <source>
        <dbReference type="Google" id="ProtNLM"/>
    </source>
</evidence>
<reference evidence="2 3" key="1">
    <citation type="journal article" date="2011" name="Mol. Biol. Evol.">
        <title>Comparative genomic analysis of fruiting body formation in Myxococcales.</title>
        <authorList>
            <person name="Huntley S."/>
            <person name="Hamann N."/>
            <person name="Wegener-Feldbrugge S."/>
            <person name="Treuner-Lange A."/>
            <person name="Kube M."/>
            <person name="Reinhardt R."/>
            <person name="Klages S."/>
            <person name="Muller R."/>
            <person name="Ronning C.M."/>
            <person name="Nierman W.C."/>
            <person name="Sogaard-Andersen L."/>
        </authorList>
    </citation>
    <scope>NUCLEOTIDE SEQUENCE [LARGE SCALE GENOMIC DNA]</scope>
    <source>
        <strain evidence="2 3">DW4/3-1</strain>
    </source>
</reference>
<evidence type="ECO:0000313" key="3">
    <source>
        <dbReference type="Proteomes" id="UP000001351"/>
    </source>
</evidence>
<protein>
    <recommendedName>
        <fullName evidence="4">Lipoprotein</fullName>
    </recommendedName>
</protein>
<keyword evidence="3" id="KW-1185">Reference proteome</keyword>
<evidence type="ECO:0000256" key="1">
    <source>
        <dbReference type="SAM" id="MobiDB-lite"/>
    </source>
</evidence>
<dbReference type="KEGG" id="sur:STAUR_0978"/>
<dbReference type="AlphaFoldDB" id="E3FC59"/>
<dbReference type="EMBL" id="CP002271">
    <property type="protein sequence ID" value="ADO68782.1"/>
    <property type="molecule type" value="Genomic_DNA"/>
</dbReference>
<dbReference type="PROSITE" id="PS51257">
    <property type="entry name" value="PROKAR_LIPOPROTEIN"/>
    <property type="match status" value="1"/>
</dbReference>
<organism evidence="2 3">
    <name type="scientific">Stigmatella aurantiaca (strain DW4/3-1)</name>
    <dbReference type="NCBI Taxonomy" id="378806"/>
    <lineage>
        <taxon>Bacteria</taxon>
        <taxon>Pseudomonadati</taxon>
        <taxon>Myxococcota</taxon>
        <taxon>Myxococcia</taxon>
        <taxon>Myxococcales</taxon>
        <taxon>Cystobacterineae</taxon>
        <taxon>Archangiaceae</taxon>
        <taxon>Stigmatella</taxon>
    </lineage>
</organism>
<dbReference type="HOGENOM" id="CLU_1658891_0_0_7"/>
<gene>
    <name evidence="2" type="ordered locus">STAUR_0978</name>
</gene>
<evidence type="ECO:0000313" key="2">
    <source>
        <dbReference type="EMBL" id="ADO68782.1"/>
    </source>
</evidence>
<dbReference type="eggNOG" id="ENOG5031V2A">
    <property type="taxonomic scope" value="Bacteria"/>
</dbReference>
<accession>E3FC59</accession>
<name>E3FC59_STIAD</name>
<feature type="compositionally biased region" description="Low complexity" evidence="1">
    <location>
        <begin position="136"/>
        <end position="152"/>
    </location>
</feature>
<dbReference type="Proteomes" id="UP000001351">
    <property type="component" value="Chromosome"/>
</dbReference>
<sequence length="152" mass="15717">MKSSPPWDGPFMSLRRASLSFALLCLGLSSACALRPRYGDVVASEAVANSAQTPALTLRLLDAASNRPIPGARVVATGGRAHLSVVSNEEGLVSLPVSKALASENPLLEVVLPKGVKQYRFEEVRPEAPPAPPAAAPVETAPPAEAAPETGT</sequence>
<feature type="region of interest" description="Disordered" evidence="1">
    <location>
        <begin position="123"/>
        <end position="152"/>
    </location>
</feature>